<dbReference type="AlphaFoldDB" id="A0A1J5Q4Y0"/>
<evidence type="ECO:0000313" key="1">
    <source>
        <dbReference type="EMBL" id="OIQ78753.1"/>
    </source>
</evidence>
<accession>A0A1J5Q4Y0</accession>
<organism evidence="1">
    <name type="scientific">mine drainage metagenome</name>
    <dbReference type="NCBI Taxonomy" id="410659"/>
    <lineage>
        <taxon>unclassified sequences</taxon>
        <taxon>metagenomes</taxon>
        <taxon>ecological metagenomes</taxon>
    </lineage>
</organism>
<name>A0A1J5Q4Y0_9ZZZZ</name>
<proteinExistence type="predicted"/>
<sequence>MNRHAVATLLAATVLLSTAHAASCTPVATYKARVNQALLAYRTARKSLVDDIKLARGMNMPTSSASYAKWNAADARAARAEDAYTNLARLQGTYADALSCHTRVDQATLQPYLYALTNLEIAGNLLDKARGDLIVKCNSALRFYMPYFHAADQAVSMARRVAAGKVKSAFPSDYIAEEPDELANMREVPRMCAN</sequence>
<comment type="caution">
    <text evidence="1">The sequence shown here is derived from an EMBL/GenBank/DDBJ whole genome shotgun (WGS) entry which is preliminary data.</text>
</comment>
<reference evidence="1" key="1">
    <citation type="submission" date="2016-10" db="EMBL/GenBank/DDBJ databases">
        <title>Sequence of Gallionella enrichment culture.</title>
        <authorList>
            <person name="Poehlein A."/>
            <person name="Muehling M."/>
            <person name="Daniel R."/>
        </authorList>
    </citation>
    <scope>NUCLEOTIDE SEQUENCE</scope>
</reference>
<gene>
    <name evidence="1" type="ORF">GALL_395350</name>
</gene>
<dbReference type="EMBL" id="MLJW01001342">
    <property type="protein sequence ID" value="OIQ78753.1"/>
    <property type="molecule type" value="Genomic_DNA"/>
</dbReference>
<protein>
    <submittedName>
        <fullName evidence="1">Uncharacterized protein</fullName>
    </submittedName>
</protein>